<sequence>MSILKNFLSRLLRDEKLQRAFTQDPETTMKNAGLGDEDRARLRAPDRRQFMGQLTLGTAVFMTPPIGAWIAPIVEITGPVQPDAASPGVVIEGFTVKGRYFSAGMKATLEGKDRSVPVEVNRVEGAGLEESKLIGTLHLPKDLPPGAYTLRVTRSIDDQSATLPQGFRVQ</sequence>
<dbReference type="EMBL" id="JAQNDO010000001">
    <property type="protein sequence ID" value="MDC0740072.1"/>
    <property type="molecule type" value="Genomic_DNA"/>
</dbReference>
<reference evidence="1 2" key="1">
    <citation type="submission" date="2022-11" db="EMBL/GenBank/DDBJ databases">
        <title>Minimal conservation of predation-associated metabolite biosynthetic gene clusters underscores biosynthetic potential of Myxococcota including descriptions for ten novel species: Archangium lansinium sp. nov., Myxococcus landrumus sp. nov., Nannocystis bai.</title>
        <authorList>
            <person name="Ahearne A."/>
            <person name="Stevens C."/>
            <person name="Dowd S."/>
        </authorList>
    </citation>
    <scope>NUCLEOTIDE SEQUENCE [LARGE SCALE GENOMIC DNA]</scope>
    <source>
        <strain evidence="1 2">RJM3</strain>
    </source>
</reference>
<dbReference type="RefSeq" id="WP_271914938.1">
    <property type="nucleotide sequence ID" value="NZ_JAQNDO010000001.1"/>
</dbReference>
<dbReference type="Gene3D" id="1.10.700.10">
    <property type="entry name" value="Dioxygenase LigAB, LigA subunit"/>
    <property type="match status" value="1"/>
</dbReference>
<proteinExistence type="predicted"/>
<protein>
    <recommendedName>
        <fullName evidence="3">DUF4198 domain-containing protein</fullName>
    </recommendedName>
</protein>
<name>A0ABT5EE41_9BACT</name>
<evidence type="ECO:0000313" key="1">
    <source>
        <dbReference type="EMBL" id="MDC0740072.1"/>
    </source>
</evidence>
<organism evidence="1 2">
    <name type="scientific">Polyangium mundeleinium</name>
    <dbReference type="NCBI Taxonomy" id="2995306"/>
    <lineage>
        <taxon>Bacteria</taxon>
        <taxon>Pseudomonadati</taxon>
        <taxon>Myxococcota</taxon>
        <taxon>Polyangia</taxon>
        <taxon>Polyangiales</taxon>
        <taxon>Polyangiaceae</taxon>
        <taxon>Polyangium</taxon>
    </lineage>
</organism>
<keyword evidence="2" id="KW-1185">Reference proteome</keyword>
<dbReference type="InterPro" id="IPR036622">
    <property type="entry name" value="LigA_sf"/>
</dbReference>
<accession>A0ABT5EE41</accession>
<evidence type="ECO:0000313" key="2">
    <source>
        <dbReference type="Proteomes" id="UP001221411"/>
    </source>
</evidence>
<gene>
    <name evidence="1" type="ORF">POL67_01865</name>
</gene>
<evidence type="ECO:0008006" key="3">
    <source>
        <dbReference type="Google" id="ProtNLM"/>
    </source>
</evidence>
<comment type="caution">
    <text evidence="1">The sequence shown here is derived from an EMBL/GenBank/DDBJ whole genome shotgun (WGS) entry which is preliminary data.</text>
</comment>
<dbReference type="Proteomes" id="UP001221411">
    <property type="component" value="Unassembled WGS sequence"/>
</dbReference>